<sequence length="51" mass="6148">MSERSWGTSKLLEINHLYKKLPKLPYSLYKENELFKNVLPEIYNMDFKKLG</sequence>
<name>A0A8S5NXM9_9CAUD</name>
<proteinExistence type="predicted"/>
<protein>
    <submittedName>
        <fullName evidence="1">Uncharacterized protein</fullName>
    </submittedName>
</protein>
<accession>A0A8S5NXM9</accession>
<organism evidence="1">
    <name type="scientific">Myoviridae sp. cts9u10</name>
    <dbReference type="NCBI Taxonomy" id="2825187"/>
    <lineage>
        <taxon>Viruses</taxon>
        <taxon>Duplodnaviria</taxon>
        <taxon>Heunggongvirae</taxon>
        <taxon>Uroviricota</taxon>
        <taxon>Caudoviricetes</taxon>
    </lineage>
</organism>
<reference evidence="1" key="1">
    <citation type="journal article" date="2021" name="Proc. Natl. Acad. Sci. U.S.A.">
        <title>A Catalog of Tens of Thousands of Viruses from Human Metagenomes Reveals Hidden Associations with Chronic Diseases.</title>
        <authorList>
            <person name="Tisza M.J."/>
            <person name="Buck C.B."/>
        </authorList>
    </citation>
    <scope>NUCLEOTIDE SEQUENCE</scope>
    <source>
        <strain evidence="1">Cts9u10</strain>
    </source>
</reference>
<evidence type="ECO:0000313" key="1">
    <source>
        <dbReference type="EMBL" id="DAD99497.1"/>
    </source>
</evidence>
<dbReference type="EMBL" id="BK015286">
    <property type="protein sequence ID" value="DAD99497.1"/>
    <property type="molecule type" value="Genomic_DNA"/>
</dbReference>